<dbReference type="Pfam" id="PF02362">
    <property type="entry name" value="B3"/>
    <property type="match status" value="1"/>
</dbReference>
<evidence type="ECO:0000256" key="2">
    <source>
        <dbReference type="ARBA" id="ARBA00023015"/>
    </source>
</evidence>
<dbReference type="CDD" id="cd10017">
    <property type="entry name" value="B3_DNA"/>
    <property type="match status" value="1"/>
</dbReference>
<dbReference type="InterPro" id="IPR015300">
    <property type="entry name" value="DNA-bd_pseudobarrel_sf"/>
</dbReference>
<name>M1D8Y1_SOLTU</name>
<reference evidence="7" key="2">
    <citation type="submission" date="2015-06" db="UniProtKB">
        <authorList>
            <consortium name="EnsemblPlants"/>
        </authorList>
    </citation>
    <scope>IDENTIFICATION</scope>
    <source>
        <strain evidence="7">DM1-3 516 R44</strain>
    </source>
</reference>
<proteinExistence type="predicted"/>
<dbReference type="STRING" id="4113.M1D8Y1"/>
<evidence type="ECO:0000259" key="6">
    <source>
        <dbReference type="PROSITE" id="PS50863"/>
    </source>
</evidence>
<keyword evidence="5" id="KW-0539">Nucleus</keyword>
<dbReference type="GO" id="GO:0005634">
    <property type="term" value="C:nucleus"/>
    <property type="evidence" value="ECO:0007669"/>
    <property type="project" value="UniProtKB-SubCell"/>
</dbReference>
<dbReference type="PANTHER" id="PTHR31920">
    <property type="entry name" value="B3 DOMAIN-CONTAINING"/>
    <property type="match status" value="1"/>
</dbReference>
<dbReference type="Proteomes" id="UP000011115">
    <property type="component" value="Unassembled WGS sequence"/>
</dbReference>
<dbReference type="Gene3D" id="2.40.330.10">
    <property type="entry name" value="DNA-binding pseudobarrel domain"/>
    <property type="match status" value="1"/>
</dbReference>
<keyword evidence="8" id="KW-1185">Reference proteome</keyword>
<evidence type="ECO:0000256" key="1">
    <source>
        <dbReference type="ARBA" id="ARBA00004123"/>
    </source>
</evidence>
<evidence type="ECO:0000256" key="5">
    <source>
        <dbReference type="ARBA" id="ARBA00023242"/>
    </source>
</evidence>
<dbReference type="eggNOG" id="ENOG502RXIH">
    <property type="taxonomic scope" value="Eukaryota"/>
</dbReference>
<sequence length="212" mass="24179">MEAYNDECKKHYLLINGKRVISFFKVMIAETFLEVLFFPPKFARSVPHLTDQEIYLEDSCGRQWMATVCNYNGSLAIRQGWDKFSTEHDLKAGEFLLFHYVPDDRHFIVQIFGTSGCEKINFGSNIGKGKQNERTYQETTTPLLDLKEASQSVSSSPTLFLKLKEEKQGFEAPILHSVCIQGLIIKVCGNSQMDFIHPLGPKRISISKVNFT</sequence>
<dbReference type="PaxDb" id="4113-PGSC0003DMT400085188"/>
<dbReference type="PANTHER" id="PTHR31920:SF112">
    <property type="entry name" value="TF-B3 DOMAIN-CONTAINING PROTEIN"/>
    <property type="match status" value="1"/>
</dbReference>
<keyword evidence="4" id="KW-0804">Transcription</keyword>
<organism evidence="7 8">
    <name type="scientific">Solanum tuberosum</name>
    <name type="common">Potato</name>
    <dbReference type="NCBI Taxonomy" id="4113"/>
    <lineage>
        <taxon>Eukaryota</taxon>
        <taxon>Viridiplantae</taxon>
        <taxon>Streptophyta</taxon>
        <taxon>Embryophyta</taxon>
        <taxon>Tracheophyta</taxon>
        <taxon>Spermatophyta</taxon>
        <taxon>Magnoliopsida</taxon>
        <taxon>eudicotyledons</taxon>
        <taxon>Gunneridae</taxon>
        <taxon>Pentapetalae</taxon>
        <taxon>asterids</taxon>
        <taxon>lamiids</taxon>
        <taxon>Solanales</taxon>
        <taxon>Solanaceae</taxon>
        <taxon>Solanoideae</taxon>
        <taxon>Solaneae</taxon>
        <taxon>Solanum</taxon>
    </lineage>
</organism>
<reference evidence="8" key="1">
    <citation type="journal article" date="2011" name="Nature">
        <title>Genome sequence and analysis of the tuber crop potato.</title>
        <authorList>
            <consortium name="The Potato Genome Sequencing Consortium"/>
        </authorList>
    </citation>
    <scope>NUCLEOTIDE SEQUENCE [LARGE SCALE GENOMIC DNA]</scope>
    <source>
        <strain evidence="8">cv. DM1-3 516 R44</strain>
    </source>
</reference>
<dbReference type="InParanoid" id="M1D8Y1"/>
<evidence type="ECO:0000256" key="4">
    <source>
        <dbReference type="ARBA" id="ARBA00023163"/>
    </source>
</evidence>
<dbReference type="SMART" id="SM01019">
    <property type="entry name" value="B3"/>
    <property type="match status" value="1"/>
</dbReference>
<dbReference type="SUPFAM" id="SSF101936">
    <property type="entry name" value="DNA-binding pseudobarrel domain"/>
    <property type="match status" value="1"/>
</dbReference>
<dbReference type="PROSITE" id="PS50863">
    <property type="entry name" value="B3"/>
    <property type="match status" value="1"/>
</dbReference>
<dbReference type="GO" id="GO:0003677">
    <property type="term" value="F:DNA binding"/>
    <property type="evidence" value="ECO:0007669"/>
    <property type="project" value="UniProtKB-KW"/>
</dbReference>
<dbReference type="Gramene" id="PGSC0003DMT400085188">
    <property type="protein sequence ID" value="PGSC0003DMT400085188"/>
    <property type="gene ID" value="PGSC0003DMG400034759"/>
</dbReference>
<feature type="domain" description="TF-B3" evidence="6">
    <location>
        <begin position="21"/>
        <end position="115"/>
    </location>
</feature>
<evidence type="ECO:0000256" key="3">
    <source>
        <dbReference type="ARBA" id="ARBA00023125"/>
    </source>
</evidence>
<keyword evidence="2" id="KW-0805">Transcription regulation</keyword>
<keyword evidence="3" id="KW-0238">DNA-binding</keyword>
<dbReference type="HOGENOM" id="CLU_113087_0_0_1"/>
<dbReference type="FunCoup" id="M1D8Y1">
    <property type="interactions" value="18"/>
</dbReference>
<comment type="subcellular location">
    <subcellularLocation>
        <location evidence="1">Nucleus</location>
    </subcellularLocation>
</comment>
<protein>
    <submittedName>
        <fullName evidence="7">B3 domain-containing protein Os02g0598200</fullName>
    </submittedName>
</protein>
<accession>M1D8Y1</accession>
<evidence type="ECO:0000313" key="8">
    <source>
        <dbReference type="Proteomes" id="UP000011115"/>
    </source>
</evidence>
<dbReference type="InterPro" id="IPR003340">
    <property type="entry name" value="B3_DNA-bd"/>
</dbReference>
<dbReference type="InterPro" id="IPR050655">
    <property type="entry name" value="Plant_B3_domain"/>
</dbReference>
<evidence type="ECO:0000313" key="7">
    <source>
        <dbReference type="EnsemblPlants" id="PGSC0003DMT400085188"/>
    </source>
</evidence>
<dbReference type="AlphaFoldDB" id="M1D8Y1"/>
<dbReference type="EnsemblPlants" id="PGSC0003DMT400085188">
    <property type="protein sequence ID" value="PGSC0003DMT400085188"/>
    <property type="gene ID" value="PGSC0003DMG400034759"/>
</dbReference>